<dbReference type="EMBL" id="SSMQ01000061">
    <property type="protein sequence ID" value="TKC98985.1"/>
    <property type="molecule type" value="Genomic_DNA"/>
</dbReference>
<evidence type="ECO:0000256" key="1">
    <source>
        <dbReference type="ARBA" id="ARBA00023002"/>
    </source>
</evidence>
<dbReference type="PROSITE" id="PS00687">
    <property type="entry name" value="ALDEHYDE_DEHYDR_GLU"/>
    <property type="match status" value="1"/>
</dbReference>
<feature type="active site" evidence="2">
    <location>
        <position position="260"/>
    </location>
</feature>
<dbReference type="Gene3D" id="3.40.605.10">
    <property type="entry name" value="Aldehyde Dehydrogenase, Chain A, domain 1"/>
    <property type="match status" value="1"/>
</dbReference>
<proteinExistence type="inferred from homology"/>
<keyword evidence="6" id="KW-1185">Reference proteome</keyword>
<dbReference type="InterPro" id="IPR016160">
    <property type="entry name" value="Ald_DH_CS_CYS"/>
</dbReference>
<dbReference type="PROSITE" id="PS00070">
    <property type="entry name" value="ALDEHYDE_DEHYDR_CYS"/>
    <property type="match status" value="1"/>
</dbReference>
<comment type="similarity">
    <text evidence="3">Belongs to the aldehyde dehydrogenase family.</text>
</comment>
<dbReference type="SUPFAM" id="SSF53720">
    <property type="entry name" value="ALDH-like"/>
    <property type="match status" value="1"/>
</dbReference>
<dbReference type="PANTHER" id="PTHR11699">
    <property type="entry name" value="ALDEHYDE DEHYDROGENASE-RELATED"/>
    <property type="match status" value="1"/>
</dbReference>
<gene>
    <name evidence="5" type="ORF">E8A74_39170</name>
</gene>
<accession>A0A4U1IY31</accession>
<dbReference type="InterPro" id="IPR016161">
    <property type="entry name" value="Ald_DH/histidinol_DH"/>
</dbReference>
<evidence type="ECO:0000313" key="5">
    <source>
        <dbReference type="EMBL" id="TKC98985.1"/>
    </source>
</evidence>
<keyword evidence="1 3" id="KW-0560">Oxidoreductase</keyword>
<evidence type="ECO:0000313" key="6">
    <source>
        <dbReference type="Proteomes" id="UP000309215"/>
    </source>
</evidence>
<dbReference type="InterPro" id="IPR029510">
    <property type="entry name" value="Ald_DH_CS_GLU"/>
</dbReference>
<evidence type="ECO:0000256" key="2">
    <source>
        <dbReference type="PROSITE-ProRule" id="PRU10007"/>
    </source>
</evidence>
<organism evidence="5 6">
    <name type="scientific">Polyangium fumosum</name>
    <dbReference type="NCBI Taxonomy" id="889272"/>
    <lineage>
        <taxon>Bacteria</taxon>
        <taxon>Pseudomonadati</taxon>
        <taxon>Myxococcota</taxon>
        <taxon>Polyangia</taxon>
        <taxon>Polyangiales</taxon>
        <taxon>Polyangiaceae</taxon>
        <taxon>Polyangium</taxon>
    </lineage>
</organism>
<comment type="caution">
    <text evidence="5">The sequence shown here is derived from an EMBL/GenBank/DDBJ whole genome shotgun (WGS) entry which is preliminary data.</text>
</comment>
<sequence>MSPLLAHGPSDLLEGRWVPLPGDAITSRNPTRPSEIVWQGSPVPAHADEAVAAARRALPAWAALPAERRFAALRRFRDLCKARAAEMARLITDETGKALWDARAEADLLAAKVDITLDASEHGGLRRVSGFEIPLSASRAGRTWFRPHGVMVVLGPFNFPAHLPNGHIIPALALGNTVVFKPSDKAPAVGQTLAAWLAEALDAEGAPPGVVNLVHGGASVASRLVANPDIDGVLFTGSWPVGRRILEASLDWPGRVLALEMGGNAPSVILPDADLRQAAIEVARSAFVSTGQRCTCTRRLVVHSAVAERFVRTIVEMASKLRVGDPLADPQPFMGPIISAEARAAVLAAQERFAAGGAEIRLPARALESPSGGHFLSPGIVRVDRFTLSEDGPGADVEVFGPLLRYVVVDSVDEAIAQANATRFGLAASIFTKDAGTIERFLAEARAGCVNVNTGTAGASSKLPFGGIGLSGNHRPAGAFSLDYCAYPVAGMIESGATAPLPIGMTFEESWLDEGSNLS</sequence>
<dbReference type="InterPro" id="IPR016163">
    <property type="entry name" value="Ald_DH_C"/>
</dbReference>
<reference evidence="5 6" key="1">
    <citation type="submission" date="2019-04" db="EMBL/GenBank/DDBJ databases">
        <authorList>
            <person name="Li Y."/>
            <person name="Wang J."/>
        </authorList>
    </citation>
    <scope>NUCLEOTIDE SEQUENCE [LARGE SCALE GENOMIC DNA]</scope>
    <source>
        <strain evidence="5 6">DSM 14668</strain>
    </source>
</reference>
<protein>
    <submittedName>
        <fullName evidence="5">Aldehyde dehydrogenase family protein</fullName>
    </submittedName>
</protein>
<name>A0A4U1IY31_9BACT</name>
<feature type="domain" description="Aldehyde dehydrogenase" evidence="4">
    <location>
        <begin position="22"/>
        <end position="484"/>
    </location>
</feature>
<dbReference type="RefSeq" id="WP_136934228.1">
    <property type="nucleotide sequence ID" value="NZ_SSMQ01000061.1"/>
</dbReference>
<dbReference type="Gene3D" id="3.40.309.10">
    <property type="entry name" value="Aldehyde Dehydrogenase, Chain A, domain 2"/>
    <property type="match status" value="1"/>
</dbReference>
<evidence type="ECO:0000259" key="4">
    <source>
        <dbReference type="Pfam" id="PF00171"/>
    </source>
</evidence>
<dbReference type="GO" id="GO:0016620">
    <property type="term" value="F:oxidoreductase activity, acting on the aldehyde or oxo group of donors, NAD or NADP as acceptor"/>
    <property type="evidence" value="ECO:0007669"/>
    <property type="project" value="InterPro"/>
</dbReference>
<dbReference type="InterPro" id="IPR015590">
    <property type="entry name" value="Aldehyde_DH_dom"/>
</dbReference>
<dbReference type="Pfam" id="PF00171">
    <property type="entry name" value="Aldedh"/>
    <property type="match status" value="1"/>
</dbReference>
<dbReference type="Proteomes" id="UP000309215">
    <property type="component" value="Unassembled WGS sequence"/>
</dbReference>
<evidence type="ECO:0000256" key="3">
    <source>
        <dbReference type="RuleBase" id="RU003345"/>
    </source>
</evidence>
<dbReference type="OrthoDB" id="6187633at2"/>
<dbReference type="InterPro" id="IPR016162">
    <property type="entry name" value="Ald_DH_N"/>
</dbReference>
<dbReference type="AlphaFoldDB" id="A0A4U1IY31"/>